<accession>A0A7J5XSR8</accession>
<evidence type="ECO:0000313" key="3">
    <source>
        <dbReference type="Proteomes" id="UP000518266"/>
    </source>
</evidence>
<feature type="compositionally biased region" description="Polar residues" evidence="1">
    <location>
        <begin position="8"/>
        <end position="25"/>
    </location>
</feature>
<name>A0A7J5XSR8_DISMA</name>
<comment type="caution">
    <text evidence="2">The sequence shown here is derived from an EMBL/GenBank/DDBJ whole genome shotgun (WGS) entry which is preliminary data.</text>
</comment>
<keyword evidence="3" id="KW-1185">Reference proteome</keyword>
<gene>
    <name evidence="2" type="ORF">F7725_018857</name>
</gene>
<feature type="region of interest" description="Disordered" evidence="1">
    <location>
        <begin position="1"/>
        <end position="28"/>
    </location>
</feature>
<protein>
    <submittedName>
        <fullName evidence="2">Uncharacterized protein</fullName>
    </submittedName>
</protein>
<sequence>MSKKAASIRTSLEFSSSPATHSALTGSPFPVLKKANTSTSAGIFFFFLLESGQQITVQMQFRLFSFALIVLNCMEYSNCQAPSHRWKRNKRGSCDSFIHSLSGMHAGAIQTVQEC</sequence>
<dbReference type="OrthoDB" id="10257656at2759"/>
<dbReference type="Proteomes" id="UP000518266">
    <property type="component" value="Unassembled WGS sequence"/>
</dbReference>
<evidence type="ECO:0000256" key="1">
    <source>
        <dbReference type="SAM" id="MobiDB-lite"/>
    </source>
</evidence>
<dbReference type="EMBL" id="JAAKFY010000021">
    <property type="protein sequence ID" value="KAF3840140.1"/>
    <property type="molecule type" value="Genomic_DNA"/>
</dbReference>
<proteinExistence type="predicted"/>
<reference evidence="2 3" key="1">
    <citation type="submission" date="2020-03" db="EMBL/GenBank/DDBJ databases">
        <title>Dissostichus mawsoni Genome sequencing and assembly.</title>
        <authorList>
            <person name="Park H."/>
        </authorList>
    </citation>
    <scope>NUCLEOTIDE SEQUENCE [LARGE SCALE GENOMIC DNA]</scope>
    <source>
        <strain evidence="2">DM0001</strain>
        <tissue evidence="2">Muscle</tissue>
    </source>
</reference>
<organism evidence="2 3">
    <name type="scientific">Dissostichus mawsoni</name>
    <name type="common">Antarctic cod</name>
    <dbReference type="NCBI Taxonomy" id="36200"/>
    <lineage>
        <taxon>Eukaryota</taxon>
        <taxon>Metazoa</taxon>
        <taxon>Chordata</taxon>
        <taxon>Craniata</taxon>
        <taxon>Vertebrata</taxon>
        <taxon>Euteleostomi</taxon>
        <taxon>Actinopterygii</taxon>
        <taxon>Neopterygii</taxon>
        <taxon>Teleostei</taxon>
        <taxon>Neoteleostei</taxon>
        <taxon>Acanthomorphata</taxon>
        <taxon>Eupercaria</taxon>
        <taxon>Perciformes</taxon>
        <taxon>Notothenioidei</taxon>
        <taxon>Nototheniidae</taxon>
        <taxon>Dissostichus</taxon>
    </lineage>
</organism>
<evidence type="ECO:0000313" key="2">
    <source>
        <dbReference type="EMBL" id="KAF3840140.1"/>
    </source>
</evidence>
<dbReference type="AlphaFoldDB" id="A0A7J5XSR8"/>